<evidence type="ECO:0000313" key="5">
    <source>
        <dbReference type="Proteomes" id="UP000694388"/>
    </source>
</evidence>
<protein>
    <submittedName>
        <fullName evidence="4">Uncharacterized protein</fullName>
    </submittedName>
</protein>
<name>A0A8C4Q7U7_EPTBU</name>
<keyword evidence="5" id="KW-1185">Reference proteome</keyword>
<reference evidence="4" key="1">
    <citation type="submission" date="2025-05" db="UniProtKB">
        <authorList>
            <consortium name="Ensembl"/>
        </authorList>
    </citation>
    <scope>IDENTIFICATION</scope>
</reference>
<keyword evidence="3" id="KW-0175">Coiled coil</keyword>
<dbReference type="InterPro" id="IPR002017">
    <property type="entry name" value="Spectrin_repeat"/>
</dbReference>
<keyword evidence="1" id="KW-0677">Repeat</keyword>
<sequence length="756" mass="87049">MLIEASNVQVFLDAHKDLASTVEEKISKILSNGVGNSAGATEQLLRQHDALQREVHALDRNLAYILNLGKAALTNDPSESDLVSTRQQELKNQYAELCHLAIEHQKRLKRTLEQQQLVEQGHGLQDEARNLFMMLEEIDVPRDVQSGQQLQQQVRQLLPEIRLWRKRHEALQEKVHEVLSREPDSEELHVLLKALDGHGSELTNTWENRDNWLSEILRSLRVEKDAERAEATLSSHEAFLKLDGLGDSVGEVESLQKRHEEFEISLRAFDNMVEDLAGKVSKMSREGNVTVDRLQHRVHDLAKRREDVGLQSKQRKKDLQSAHRLQTFRRDTRDLQSWLEDKERTATDESYRDLANAEQQVKRHRASEGVFRANRPVLDKLTKEAAQLKMENHTACDEVDSTAKELGSRWANLEVIMGERWKKLEQAAQQLDLNHLLQDSKEKLDTLEKQLLSGEVGFDLRSSKELLRQNQQLESEMDTMTIRIGELLGRGNHCAGHFDSCGIRKSTEDFKKRLSLLEGPRANRRAKLFQNHQLHLSLHEMELESQWISERQPAAASSDYGRSLVATRHLLEKNKILTGEIVGHNIQLKRVLEKVDQLCQANHPATNKLSQHRAKLVDAWKALEKVLASRQEQLDLYEQGHTFCAEAEELESWLAERDQQLLVENYGRDEASTQTLITKHQAIQQEMEVYSDLLTQLQGRARMLHSRGWHLSDTPACVHRMQVQMKHLKDLSNTRAKKLTDWLQYLEYDREARGGG</sequence>
<evidence type="ECO:0000313" key="4">
    <source>
        <dbReference type="Ensembl" id="ENSEBUP00000011344.1"/>
    </source>
</evidence>
<dbReference type="Gene3D" id="1.20.58.60">
    <property type="match status" value="5"/>
</dbReference>
<dbReference type="PANTHER" id="PTHR11915">
    <property type="entry name" value="SPECTRIN/FILAMIN RELATED CYTOSKELETAL PROTEIN"/>
    <property type="match status" value="1"/>
</dbReference>
<dbReference type="Pfam" id="PF00435">
    <property type="entry name" value="Spectrin"/>
    <property type="match status" value="6"/>
</dbReference>
<evidence type="ECO:0000256" key="3">
    <source>
        <dbReference type="SAM" id="Coils"/>
    </source>
</evidence>
<feature type="coiled-coil region" evidence="3">
    <location>
        <begin position="430"/>
        <end position="483"/>
    </location>
</feature>
<dbReference type="SUPFAM" id="SSF46966">
    <property type="entry name" value="Spectrin repeat"/>
    <property type="match status" value="5"/>
</dbReference>
<dbReference type="SMART" id="SM00150">
    <property type="entry name" value="SPEC"/>
    <property type="match status" value="7"/>
</dbReference>
<keyword evidence="2" id="KW-0009">Actin-binding</keyword>
<dbReference type="AlphaFoldDB" id="A0A8C4Q7U7"/>
<dbReference type="Ensembl" id="ENSEBUT00000011911.1">
    <property type="protein sequence ID" value="ENSEBUP00000011344.1"/>
    <property type="gene ID" value="ENSEBUG00000007283.1"/>
</dbReference>
<proteinExistence type="predicted"/>
<organism evidence="4 5">
    <name type="scientific">Eptatretus burgeri</name>
    <name type="common">Inshore hagfish</name>
    <dbReference type="NCBI Taxonomy" id="7764"/>
    <lineage>
        <taxon>Eukaryota</taxon>
        <taxon>Metazoa</taxon>
        <taxon>Chordata</taxon>
        <taxon>Craniata</taxon>
        <taxon>Vertebrata</taxon>
        <taxon>Cyclostomata</taxon>
        <taxon>Myxini</taxon>
        <taxon>Myxiniformes</taxon>
        <taxon>Myxinidae</taxon>
        <taxon>Eptatretinae</taxon>
        <taxon>Eptatretus</taxon>
    </lineage>
</organism>
<dbReference type="GO" id="GO:0003779">
    <property type="term" value="F:actin binding"/>
    <property type="evidence" value="ECO:0007669"/>
    <property type="project" value="UniProtKB-KW"/>
</dbReference>
<accession>A0A8C4Q7U7</accession>
<dbReference type="GeneTree" id="ENSGT00940000161549"/>
<dbReference type="Proteomes" id="UP000694388">
    <property type="component" value="Unplaced"/>
</dbReference>
<evidence type="ECO:0000256" key="1">
    <source>
        <dbReference type="ARBA" id="ARBA00022737"/>
    </source>
</evidence>
<dbReference type="CDD" id="cd00176">
    <property type="entry name" value="SPEC"/>
    <property type="match status" value="4"/>
</dbReference>
<evidence type="ECO:0000256" key="2">
    <source>
        <dbReference type="ARBA" id="ARBA00023203"/>
    </source>
</evidence>
<dbReference type="InterPro" id="IPR018159">
    <property type="entry name" value="Spectrin/alpha-actinin"/>
</dbReference>
<dbReference type="Ensembl" id="ENSEBUT00000011933.1">
    <property type="protein sequence ID" value="ENSEBUP00000011365.1"/>
    <property type="gene ID" value="ENSEBUG00000007283.1"/>
</dbReference>